<dbReference type="InterPro" id="IPR000504">
    <property type="entry name" value="RRM_dom"/>
</dbReference>
<protein>
    <recommendedName>
        <fullName evidence="3">RRM domain-containing protein</fullName>
    </recommendedName>
</protein>
<dbReference type="InterPro" id="IPR055256">
    <property type="entry name" value="KH_1_KHDC4/BBP-like"/>
</dbReference>
<name>A0A7J6KZ64_PEROL</name>
<dbReference type="GO" id="GO:0006418">
    <property type="term" value="P:tRNA aminoacylation for protein translation"/>
    <property type="evidence" value="ECO:0007669"/>
    <property type="project" value="InterPro"/>
</dbReference>
<dbReference type="InterPro" id="IPR012677">
    <property type="entry name" value="Nucleotide-bd_a/b_plait_sf"/>
</dbReference>
<feature type="compositionally biased region" description="Polar residues" evidence="2">
    <location>
        <begin position="301"/>
        <end position="311"/>
    </location>
</feature>
<organism evidence="4 5">
    <name type="scientific">Perkinsus olseni</name>
    <name type="common">Perkinsus atlanticus</name>
    <dbReference type="NCBI Taxonomy" id="32597"/>
    <lineage>
        <taxon>Eukaryota</taxon>
        <taxon>Sar</taxon>
        <taxon>Alveolata</taxon>
        <taxon>Perkinsozoa</taxon>
        <taxon>Perkinsea</taxon>
        <taxon>Perkinsida</taxon>
        <taxon>Perkinsidae</taxon>
        <taxon>Perkinsus</taxon>
    </lineage>
</organism>
<feature type="region of interest" description="Disordered" evidence="2">
    <location>
        <begin position="72"/>
        <end position="95"/>
    </location>
</feature>
<dbReference type="CDD" id="cd00590">
    <property type="entry name" value="RRM_SF"/>
    <property type="match status" value="1"/>
</dbReference>
<dbReference type="InterPro" id="IPR031121">
    <property type="entry name" value="RIK/BLOM7"/>
</dbReference>
<evidence type="ECO:0000256" key="1">
    <source>
        <dbReference type="PROSITE-ProRule" id="PRU00176"/>
    </source>
</evidence>
<evidence type="ECO:0000256" key="2">
    <source>
        <dbReference type="SAM" id="MobiDB-lite"/>
    </source>
</evidence>
<dbReference type="PROSITE" id="PS50102">
    <property type="entry name" value="RRM"/>
    <property type="match status" value="1"/>
</dbReference>
<dbReference type="Gene3D" id="1.20.120.1910">
    <property type="entry name" value="Cysteine-tRNA ligase, C-terminal anti-codon recognition domain"/>
    <property type="match status" value="1"/>
</dbReference>
<feature type="region of interest" description="Disordered" evidence="2">
    <location>
        <begin position="279"/>
        <end position="311"/>
    </location>
</feature>
<feature type="domain" description="RRM" evidence="3">
    <location>
        <begin position="158"/>
        <end position="226"/>
    </location>
</feature>
<dbReference type="Proteomes" id="UP000572268">
    <property type="component" value="Unassembled WGS sequence"/>
</dbReference>
<feature type="compositionally biased region" description="Low complexity" evidence="2">
    <location>
        <begin position="72"/>
        <end position="82"/>
    </location>
</feature>
<gene>
    <name evidence="4" type="ORF">FOL46_009726</name>
</gene>
<dbReference type="GO" id="GO:0004812">
    <property type="term" value="F:aminoacyl-tRNA ligase activity"/>
    <property type="evidence" value="ECO:0007669"/>
    <property type="project" value="InterPro"/>
</dbReference>
<dbReference type="PANTHER" id="PTHR15744">
    <property type="entry name" value="BLOM7"/>
    <property type="match status" value="1"/>
</dbReference>
<dbReference type="SMART" id="SM00360">
    <property type="entry name" value="RRM"/>
    <property type="match status" value="1"/>
</dbReference>
<dbReference type="InterPro" id="IPR047889">
    <property type="entry name" value="KHDC4_KH-I_second"/>
</dbReference>
<keyword evidence="1" id="KW-0694">RNA-binding</keyword>
<sequence length="552" mass="60283">MRNPPLQYSHDCPTPGVDAEYVRAVLAQAAENAQLKVPSGVKDNLMGDTGGSCAEKDTPYVNDWTGTLRTASTASSSSATSSNGLVPHAADTPGVPAIDDATSEDQHRAVQELTSQIVNFLNAAGGAAAESYSPEGNNSTDFPAASAAASSSSSYYCVLVYVDGMSFTYQLLEHDLRKVFGMYGNVEGVEICPGGESAVVRFFTWDDAATAVRSLHNKVLNGVRGRLCVEWYYPPSQRQVWLSEDSALKTEFVSGRLAADPSVSYRGPFGQHTFASEFNGAREVPSGPPPPPPPPTAPPGDSSQNKATTDGQPIRKYTCRFEIGIENDRDFHVARRIIGTKGVNMKRIVKMSDAKLRLRGRGSGFLEGNMKQESDEPLHLCISCVDPVGYRTASREVEKLLKGIYEEYRSYCEDYGLDYPENLTVVMREHPLLANSSSGSNAALSGAREAAAAAQQFEGGWDGSEGWHGGEFYPRGYFRVREEAECEWPPNMPSIGEIEKLIDERNEARRMCNFKEADRIRDLLRANGIGLMDEPGGRGKGSEVTTWRLWRQ</sequence>
<reference evidence="4 5" key="1">
    <citation type="submission" date="2020-04" db="EMBL/GenBank/DDBJ databases">
        <title>Perkinsus olseni comparative genomics.</title>
        <authorList>
            <person name="Bogema D.R."/>
        </authorList>
    </citation>
    <scope>NUCLEOTIDE SEQUENCE [LARGE SCALE GENOMIC DNA]</scope>
    <source>
        <strain evidence="4">ATCC PRA-31</strain>
    </source>
</reference>
<dbReference type="Pfam" id="PF22675">
    <property type="entry name" value="KH-I_KHDC4-BBP"/>
    <property type="match status" value="1"/>
</dbReference>
<dbReference type="InterPro" id="IPR009080">
    <property type="entry name" value="tRNAsynth_Ia_anticodon-bd"/>
</dbReference>
<evidence type="ECO:0000313" key="5">
    <source>
        <dbReference type="Proteomes" id="UP000572268"/>
    </source>
</evidence>
<accession>A0A7J6KZ64</accession>
<dbReference type="AlphaFoldDB" id="A0A7J6KZ64"/>
<dbReference type="GO" id="GO:0005524">
    <property type="term" value="F:ATP binding"/>
    <property type="evidence" value="ECO:0007669"/>
    <property type="project" value="InterPro"/>
</dbReference>
<dbReference type="EMBL" id="JABANN010000914">
    <property type="protein sequence ID" value="KAF4652450.1"/>
    <property type="molecule type" value="Genomic_DNA"/>
</dbReference>
<dbReference type="SUPFAM" id="SSF54928">
    <property type="entry name" value="RNA-binding domain, RBD"/>
    <property type="match status" value="1"/>
</dbReference>
<evidence type="ECO:0000313" key="4">
    <source>
        <dbReference type="EMBL" id="KAF4652450.1"/>
    </source>
</evidence>
<evidence type="ECO:0000259" key="3">
    <source>
        <dbReference type="PROSITE" id="PS50102"/>
    </source>
</evidence>
<dbReference type="GO" id="GO:0003723">
    <property type="term" value="F:RNA binding"/>
    <property type="evidence" value="ECO:0007669"/>
    <property type="project" value="UniProtKB-UniRule"/>
</dbReference>
<dbReference type="GO" id="GO:0005634">
    <property type="term" value="C:nucleus"/>
    <property type="evidence" value="ECO:0007669"/>
    <property type="project" value="InterPro"/>
</dbReference>
<dbReference type="InterPro" id="IPR035979">
    <property type="entry name" value="RBD_domain_sf"/>
</dbReference>
<dbReference type="SUPFAM" id="SSF54791">
    <property type="entry name" value="Eukaryotic type KH-domain (KH-domain type I)"/>
    <property type="match status" value="1"/>
</dbReference>
<comment type="caution">
    <text evidence="4">The sequence shown here is derived from an EMBL/GenBank/DDBJ whole genome shotgun (WGS) entry which is preliminary data.</text>
</comment>
<dbReference type="PANTHER" id="PTHR15744:SF0">
    <property type="entry name" value="KH HOMOLOGY DOMAIN-CONTAINING PROTEIN 4"/>
    <property type="match status" value="1"/>
</dbReference>
<dbReference type="SUPFAM" id="SSF47323">
    <property type="entry name" value="Anticodon-binding domain of a subclass of class I aminoacyl-tRNA synthetases"/>
    <property type="match status" value="1"/>
</dbReference>
<dbReference type="CDD" id="cd22386">
    <property type="entry name" value="KH-I_KHDC4_rpt2"/>
    <property type="match status" value="1"/>
</dbReference>
<dbReference type="Gene3D" id="3.30.70.330">
    <property type="match status" value="1"/>
</dbReference>
<dbReference type="Gene3D" id="3.30.1370.10">
    <property type="entry name" value="K Homology domain, type 1"/>
    <property type="match status" value="1"/>
</dbReference>
<dbReference type="InterPro" id="IPR036612">
    <property type="entry name" value="KH_dom_type_1_sf"/>
</dbReference>
<dbReference type="FunFam" id="3.30.1370.10:FF:000037">
    <property type="entry name" value="KH domain protein"/>
    <property type="match status" value="1"/>
</dbReference>
<proteinExistence type="predicted"/>
<feature type="compositionally biased region" description="Pro residues" evidence="2">
    <location>
        <begin position="286"/>
        <end position="298"/>
    </location>
</feature>
<dbReference type="Pfam" id="PF00076">
    <property type="entry name" value="RRM_1"/>
    <property type="match status" value="1"/>
</dbReference>